<keyword evidence="1" id="KW-1133">Transmembrane helix</keyword>
<reference evidence="3 4" key="1">
    <citation type="submission" date="2016-10" db="EMBL/GenBank/DDBJ databases">
        <authorList>
            <person name="de Groot N.N."/>
        </authorList>
    </citation>
    <scope>NUCLEOTIDE SEQUENCE [LARGE SCALE GENOMIC DNA]</scope>
    <source>
        <strain evidence="3 4">CGMCC 1.9159</strain>
    </source>
</reference>
<dbReference type="OrthoDB" id="9790194at2"/>
<dbReference type="GO" id="GO:0016491">
    <property type="term" value="F:oxidoreductase activity"/>
    <property type="evidence" value="ECO:0007669"/>
    <property type="project" value="InterPro"/>
</dbReference>
<evidence type="ECO:0000256" key="1">
    <source>
        <dbReference type="SAM" id="Phobius"/>
    </source>
</evidence>
<dbReference type="InterPro" id="IPR050553">
    <property type="entry name" value="Thioredoxin_ResA/DsbE_sf"/>
</dbReference>
<dbReference type="InterPro" id="IPR000866">
    <property type="entry name" value="AhpC/TSA"/>
</dbReference>
<dbReference type="RefSeq" id="WP_093247854.1">
    <property type="nucleotide sequence ID" value="NZ_FNGP01000001.1"/>
</dbReference>
<gene>
    <name evidence="3" type="ORF">SAMN04488242_0081</name>
</gene>
<dbReference type="SUPFAM" id="SSF52833">
    <property type="entry name" value="Thioredoxin-like"/>
    <property type="match status" value="1"/>
</dbReference>
<dbReference type="PANTHER" id="PTHR42852">
    <property type="entry name" value="THIOL:DISULFIDE INTERCHANGE PROTEIN DSBE"/>
    <property type="match status" value="1"/>
</dbReference>
<dbReference type="Gene3D" id="3.40.30.10">
    <property type="entry name" value="Glutaredoxin"/>
    <property type="match status" value="1"/>
</dbReference>
<dbReference type="CDD" id="cd02966">
    <property type="entry name" value="TlpA_like_family"/>
    <property type="match status" value="1"/>
</dbReference>
<evidence type="ECO:0000259" key="2">
    <source>
        <dbReference type="PROSITE" id="PS51352"/>
    </source>
</evidence>
<organism evidence="3 4">
    <name type="scientific">Tessaracoccus oleiagri</name>
    <dbReference type="NCBI Taxonomy" id="686624"/>
    <lineage>
        <taxon>Bacteria</taxon>
        <taxon>Bacillati</taxon>
        <taxon>Actinomycetota</taxon>
        <taxon>Actinomycetes</taxon>
        <taxon>Propionibacteriales</taxon>
        <taxon>Propionibacteriaceae</taxon>
        <taxon>Tessaracoccus</taxon>
    </lineage>
</organism>
<dbReference type="EMBL" id="FNGP01000001">
    <property type="protein sequence ID" value="SDL08004.1"/>
    <property type="molecule type" value="Genomic_DNA"/>
</dbReference>
<evidence type="ECO:0000313" key="3">
    <source>
        <dbReference type="EMBL" id="SDL08004.1"/>
    </source>
</evidence>
<feature type="domain" description="Thioredoxin" evidence="2">
    <location>
        <begin position="63"/>
        <end position="199"/>
    </location>
</feature>
<dbReference type="InterPro" id="IPR036249">
    <property type="entry name" value="Thioredoxin-like_sf"/>
</dbReference>
<sequence>MRTRERPEARFGGGAPATGNWPAVAAVAVITALAILVGNWWVGAQAEADGSSQVEVAGALAPPRVGDPAPGFTAVDLDGGARSLAALRGKPVWVLFMASWCAQCRVEAPDVQQAHLERDDVHVVAVYLSEDQQVAGDYARRVGLTFTQVPDPAAEISAAYGVRAIPAHYFVDARGVVRDVAVGALSESQIETHLDRLVGPAT</sequence>
<dbReference type="Proteomes" id="UP000199475">
    <property type="component" value="Unassembled WGS sequence"/>
</dbReference>
<keyword evidence="1" id="KW-0472">Membrane</keyword>
<dbReference type="GO" id="GO:0016209">
    <property type="term" value="F:antioxidant activity"/>
    <property type="evidence" value="ECO:0007669"/>
    <property type="project" value="InterPro"/>
</dbReference>
<dbReference type="InterPro" id="IPR013766">
    <property type="entry name" value="Thioredoxin_domain"/>
</dbReference>
<dbReference type="AlphaFoldDB" id="A0A1G9H5E5"/>
<accession>A0A1G9H5E5</accession>
<name>A0A1G9H5E5_9ACTN</name>
<dbReference type="STRING" id="686624.SAMN04488242_0081"/>
<feature type="transmembrane region" description="Helical" evidence="1">
    <location>
        <begin position="21"/>
        <end position="42"/>
    </location>
</feature>
<dbReference type="Pfam" id="PF00578">
    <property type="entry name" value="AhpC-TSA"/>
    <property type="match status" value="1"/>
</dbReference>
<keyword evidence="4" id="KW-1185">Reference proteome</keyword>
<keyword evidence="1" id="KW-0812">Transmembrane</keyword>
<dbReference type="PANTHER" id="PTHR42852:SF13">
    <property type="entry name" value="PROTEIN DIPZ"/>
    <property type="match status" value="1"/>
</dbReference>
<evidence type="ECO:0000313" key="4">
    <source>
        <dbReference type="Proteomes" id="UP000199475"/>
    </source>
</evidence>
<protein>
    <submittedName>
        <fullName evidence="3">Peroxiredoxin</fullName>
    </submittedName>
</protein>
<proteinExistence type="predicted"/>
<dbReference type="PROSITE" id="PS51352">
    <property type="entry name" value="THIOREDOXIN_2"/>
    <property type="match status" value="1"/>
</dbReference>